<accession>A0A1E4SYF9</accession>
<proteinExistence type="inferred from homology"/>
<evidence type="ECO:0000313" key="9">
    <source>
        <dbReference type="EMBL" id="ODV84545.1"/>
    </source>
</evidence>
<comment type="similarity">
    <text evidence="2">Belongs to the VPS54 family.</text>
</comment>
<keyword evidence="4" id="KW-0653">Protein transport</keyword>
<dbReference type="GO" id="GO:0005829">
    <property type="term" value="C:cytosol"/>
    <property type="evidence" value="ECO:0007669"/>
    <property type="project" value="GOC"/>
</dbReference>
<reference evidence="10" key="1">
    <citation type="submission" date="2016-04" db="EMBL/GenBank/DDBJ databases">
        <title>Comparative genomics of biotechnologically important yeasts.</title>
        <authorList>
            <consortium name="DOE Joint Genome Institute"/>
            <person name="Riley R."/>
            <person name="Haridas S."/>
            <person name="Wolfe K.H."/>
            <person name="Lopes M.R."/>
            <person name="Hittinger C.T."/>
            <person name="Goker M."/>
            <person name="Salamov A."/>
            <person name="Wisecaver J."/>
            <person name="Long T.M."/>
            <person name="Aerts A.L."/>
            <person name="Barry K."/>
            <person name="Choi C."/>
            <person name="Clum A."/>
            <person name="Coughlan A.Y."/>
            <person name="Deshpande S."/>
            <person name="Douglass A.P."/>
            <person name="Hanson S.J."/>
            <person name="Klenk H.-P."/>
            <person name="Labutti K."/>
            <person name="Lapidus A."/>
            <person name="Lindquist E."/>
            <person name="Lipzen A."/>
            <person name="Meier-Kolthoff J.P."/>
            <person name="Ohm R.A."/>
            <person name="Otillar R.P."/>
            <person name="Pangilinan J."/>
            <person name="Peng Y."/>
            <person name="Rokas A."/>
            <person name="Rosa C.A."/>
            <person name="Scheuner C."/>
            <person name="Sibirny A.A."/>
            <person name="Slot J.C."/>
            <person name="Stielow J.B."/>
            <person name="Sun H."/>
            <person name="Kurtzman C.P."/>
            <person name="Blackwell M."/>
            <person name="Grigoriev I.V."/>
            <person name="Jeffries T.W."/>
        </authorList>
    </citation>
    <scope>NUCLEOTIDE SEQUENCE [LARGE SCALE GENOMIC DNA]</scope>
    <source>
        <strain evidence="10">NRRL YB-2248</strain>
    </source>
</reference>
<keyword evidence="10" id="KW-1185">Reference proteome</keyword>
<dbReference type="GO" id="GO:0015031">
    <property type="term" value="P:protein transport"/>
    <property type="evidence" value="ECO:0007669"/>
    <property type="project" value="UniProtKB-KW"/>
</dbReference>
<feature type="compositionally biased region" description="Acidic residues" evidence="7">
    <location>
        <begin position="1209"/>
        <end position="1222"/>
    </location>
</feature>
<feature type="domain" description="Vacuolar protein sorting-associated protein 54 C-terminal" evidence="8">
    <location>
        <begin position="805"/>
        <end position="932"/>
    </location>
</feature>
<keyword evidence="6" id="KW-0175">Coiled coil</keyword>
<evidence type="ECO:0000256" key="3">
    <source>
        <dbReference type="ARBA" id="ARBA00022448"/>
    </source>
</evidence>
<dbReference type="GO" id="GO:0042147">
    <property type="term" value="P:retrograde transport, endosome to Golgi"/>
    <property type="evidence" value="ECO:0007669"/>
    <property type="project" value="InterPro"/>
</dbReference>
<feature type="compositionally biased region" description="Low complexity" evidence="7">
    <location>
        <begin position="1064"/>
        <end position="1085"/>
    </location>
</feature>
<dbReference type="OrthoDB" id="10259024at2759"/>
<dbReference type="STRING" id="983967.A0A1E4SYF9"/>
<feature type="region of interest" description="Disordered" evidence="7">
    <location>
        <begin position="1152"/>
        <end position="1224"/>
    </location>
</feature>
<evidence type="ECO:0000256" key="2">
    <source>
        <dbReference type="ARBA" id="ARBA00009150"/>
    </source>
</evidence>
<dbReference type="Gene3D" id="6.10.250.860">
    <property type="match status" value="1"/>
</dbReference>
<dbReference type="Proteomes" id="UP000094801">
    <property type="component" value="Unassembled WGS sequence"/>
</dbReference>
<evidence type="ECO:0000313" key="10">
    <source>
        <dbReference type="Proteomes" id="UP000094801"/>
    </source>
</evidence>
<feature type="region of interest" description="Disordered" evidence="7">
    <location>
        <begin position="563"/>
        <end position="592"/>
    </location>
</feature>
<gene>
    <name evidence="9" type="ORF">CANARDRAFT_176776</name>
</gene>
<feature type="region of interest" description="Disordered" evidence="7">
    <location>
        <begin position="1064"/>
        <end position="1117"/>
    </location>
</feature>
<protein>
    <recommendedName>
        <fullName evidence="8">Vacuolar protein sorting-associated protein 54 C-terminal domain-containing protein</fullName>
    </recommendedName>
</protein>
<dbReference type="PANTHER" id="PTHR12965:SF0">
    <property type="entry name" value="VACUOLAR PROTEIN SORTING-ASSOCIATED PROTEIN 54"/>
    <property type="match status" value="1"/>
</dbReference>
<feature type="compositionally biased region" description="Polar residues" evidence="7">
    <location>
        <begin position="1307"/>
        <end position="1326"/>
    </location>
</feature>
<feature type="region of interest" description="Disordered" evidence="7">
    <location>
        <begin position="1236"/>
        <end position="1365"/>
    </location>
</feature>
<evidence type="ECO:0000256" key="4">
    <source>
        <dbReference type="ARBA" id="ARBA00022927"/>
    </source>
</evidence>
<evidence type="ECO:0000259" key="8">
    <source>
        <dbReference type="Pfam" id="PF07928"/>
    </source>
</evidence>
<sequence>MDVDIQKLDDDQDESTQLFTAISGSDGNGQPLTINEDDIVLHSRQESIISSTDPSVVDDLSLIDSSFPTPKTQTTSRFKHQRNFSDISYSSYMPNVDESGYSLGYNKTSESTVSPLGKNSSFELVQNMNYNRKATNTGLLSLYSSSATVNLRGPTTRDIPATQLSKITKVKSSQFKPYINSIERSYKKFQSNKTLTESTLEAFMNQLNEEEKKNRVEASLDSNVIITEEEEFKMDSNSLTNIPEIYFSEDFRLDDPRVFAEVTENSTILKETTDFNDDGVRKPLIDNSQLQDKLSSFLDIIEIHLIHEISKSSGSFFSALDDLKTITKKSKDLTIKLKSMDFKLDVLEKNQVDVALDILKLTQKRNNTEKLEQALLQIYSIMHQSDLAEASYFNANYEKALELTDSVFALIRGNNPPHPIIDKLTEKWPYPLLDMNRIPALTPLKKLLMNMVADTGKSYAKLFVDFLIDDLRDHYENVPKEDTIERLKSTYSRSRSNKGPPLNLKYQQLDSHFKSQLKEFTTGLTRCGELVSAFKLYEEKFLAELKTIIRSNLPSDILELRGQSGTSVSGRSDDTRSTSTQQGGANGLSNNVKAMTPKEFEDMLLNIYTQLSEALRRLTIHKKLLLDMALDSLTATDAHLMDNQPDLIIQLDITNAITNAIEVTQRRMAKLINVREVQNASVSLDYFLRFYSINVMLLTECELISGGNSVTSILQDIINIQFQKFSTQFHKTSMKILSDKIEKELWKHCMIPSSAQVLLNEIVEASNDDFNIDKWMEPVNILGSHRLIEKGPEAEDRKTLMISGKSIIVPEVAASIMKLIQSYEIVKLQFPNSDNNGILELLRLLNLKVHQSVLGAQATRTAGLKHITSKHLAVASQFLDFMSTLTPYIKSLFNRLTKSDKFKSEEFDRIEQLFDDHKTEIFNKLVSIMTDRVNIHANEIKTTDWSILLPQQQAHSYMETLIKETLTIARVLQRYLPENQYSMILSKIFDQYKRSLISIFSQVRLKDSIDKAVMMKDIDYFREKLADVTGYGNSGQVIWENVNSLTTEEDTIMEQRMRSNILSENASANNSRSVSSAPKSPLSSERSSHEISREPSVSLSTPEPAQSTEQVNDLPAEVAKTLPPIPILTVEPATSTNEASDLELEIPVEEQKTEIVSGEEDAVDIAPQEQKTENSMEEDKTEAIAEEKKIETIAEEENAEVMENSPDITPEEPEEENTETAVDDASLKESVGEITSGNNAEQVMSEKDAENTVFEESNEKALADTVEVVTDESSVEPSSTVITSEVDNELPLEDTNNLESTKPIEESTLTELATENGSEEVSSGQNTEKKTSGEADGEKEEEPVAITSSLDVKEAVSQEVEEDSG</sequence>
<keyword evidence="5" id="KW-0333">Golgi apparatus</keyword>
<dbReference type="EMBL" id="KV453856">
    <property type="protein sequence ID" value="ODV84545.1"/>
    <property type="molecule type" value="Genomic_DNA"/>
</dbReference>
<feature type="compositionally biased region" description="Basic and acidic residues" evidence="7">
    <location>
        <begin position="1170"/>
        <end position="1192"/>
    </location>
</feature>
<dbReference type="InterPro" id="IPR039745">
    <property type="entry name" value="Vps54"/>
</dbReference>
<evidence type="ECO:0000256" key="5">
    <source>
        <dbReference type="ARBA" id="ARBA00023034"/>
    </source>
</evidence>
<dbReference type="Pfam" id="PF07928">
    <property type="entry name" value="Vps54"/>
    <property type="match status" value="1"/>
</dbReference>
<dbReference type="GO" id="GO:0000938">
    <property type="term" value="C:GARP complex"/>
    <property type="evidence" value="ECO:0007669"/>
    <property type="project" value="InterPro"/>
</dbReference>
<dbReference type="GO" id="GO:0006896">
    <property type="term" value="P:Golgi to vacuole transport"/>
    <property type="evidence" value="ECO:0007669"/>
    <property type="project" value="TreeGrafter"/>
</dbReference>
<dbReference type="InterPro" id="IPR012501">
    <property type="entry name" value="Vps54_C"/>
</dbReference>
<evidence type="ECO:0000256" key="7">
    <source>
        <dbReference type="SAM" id="MobiDB-lite"/>
    </source>
</evidence>
<feature type="compositionally biased region" description="Polar residues" evidence="7">
    <location>
        <begin position="1097"/>
        <end position="1111"/>
    </location>
</feature>
<name>A0A1E4SYF9_9ASCO</name>
<dbReference type="GO" id="GO:0019905">
    <property type="term" value="F:syntaxin binding"/>
    <property type="evidence" value="ECO:0007669"/>
    <property type="project" value="TreeGrafter"/>
</dbReference>
<keyword evidence="3" id="KW-0813">Transport</keyword>
<comment type="subcellular location">
    <subcellularLocation>
        <location evidence="1">Golgi apparatus</location>
        <location evidence="1">trans-Golgi network</location>
    </subcellularLocation>
</comment>
<dbReference type="PANTHER" id="PTHR12965">
    <property type="entry name" value="VACUOLAR PROTEIN SORTING 54"/>
    <property type="match status" value="1"/>
</dbReference>
<evidence type="ECO:0000256" key="1">
    <source>
        <dbReference type="ARBA" id="ARBA00004601"/>
    </source>
</evidence>
<organism evidence="9 10">
    <name type="scientific">[Candida] arabinofermentans NRRL YB-2248</name>
    <dbReference type="NCBI Taxonomy" id="983967"/>
    <lineage>
        <taxon>Eukaryota</taxon>
        <taxon>Fungi</taxon>
        <taxon>Dikarya</taxon>
        <taxon>Ascomycota</taxon>
        <taxon>Saccharomycotina</taxon>
        <taxon>Pichiomycetes</taxon>
        <taxon>Pichiales</taxon>
        <taxon>Pichiaceae</taxon>
        <taxon>Ogataea</taxon>
        <taxon>Ogataea/Candida clade</taxon>
    </lineage>
</organism>
<evidence type="ECO:0000256" key="6">
    <source>
        <dbReference type="ARBA" id="ARBA00023054"/>
    </source>
</evidence>